<evidence type="ECO:0000313" key="2">
    <source>
        <dbReference type="EMBL" id="MBB5398528.1"/>
    </source>
</evidence>
<proteinExistence type="predicted"/>
<dbReference type="AlphaFoldDB" id="A0A7W8L1N2"/>
<keyword evidence="2" id="KW-0808">Transferase</keyword>
<dbReference type="GO" id="GO:0032259">
    <property type="term" value="P:methylation"/>
    <property type="evidence" value="ECO:0007669"/>
    <property type="project" value="UniProtKB-KW"/>
</dbReference>
<name>A0A7W8L1N2_9BURK</name>
<accession>A0A7W8L1N2</accession>
<gene>
    <name evidence="2" type="ORF">HDG41_000564</name>
</gene>
<sequence length="413" mass="45302">MELIQKIASAYKSGGTRNLLRRAFGYIDTRARLKLFSAAPPFLGKQKNDSAVKILAKQAGDEQSIEMLMWLVPNLNSLKSDDQLTIAVPNYWKKVFGMVRPLLLNGRLELCPIGEYSPQVRLMVINRAMLNQIPPQYAQRIAQMQVPFANGAYIVIADRGLRLSTVPNPESPRQLAEQVADNKAPGDVVIVSRYGFQFAVRTGTMDEGIVDEVRSEYLDPLSGIDFHGTTVLDLGGHIGSFSIQVSALLKQPMQIIIVEPAPRNAELIRKNIGLNQLQSSIELKEMAVSSASGVGTLFISSDNTGGNKLNMVEHSSAETVEVPVTDFPTLLRGFSSEILDLLKIDVEGSEHAILFPHGRLLSQKVRVIVGEAGGSDRGDGLAFLRFLEQNGFTVSHKGNESQLIFLAVNKHLN</sequence>
<dbReference type="EMBL" id="JACHDE010000001">
    <property type="protein sequence ID" value="MBB5398528.1"/>
    <property type="molecule type" value="Genomic_DNA"/>
</dbReference>
<dbReference type="Gene3D" id="3.40.50.150">
    <property type="entry name" value="Vaccinia Virus protein VP39"/>
    <property type="match status" value="1"/>
</dbReference>
<dbReference type="Pfam" id="PF05050">
    <property type="entry name" value="Methyltransf_21"/>
    <property type="match status" value="1"/>
</dbReference>
<dbReference type="PANTHER" id="PTHR34203:SF15">
    <property type="entry name" value="SLL1173 PROTEIN"/>
    <property type="match status" value="1"/>
</dbReference>
<dbReference type="InterPro" id="IPR029063">
    <property type="entry name" value="SAM-dependent_MTases_sf"/>
</dbReference>
<organism evidence="2 3">
    <name type="scientific">Paraburkholderia youngii</name>
    <dbReference type="NCBI Taxonomy" id="2782701"/>
    <lineage>
        <taxon>Bacteria</taxon>
        <taxon>Pseudomonadati</taxon>
        <taxon>Pseudomonadota</taxon>
        <taxon>Betaproteobacteria</taxon>
        <taxon>Burkholderiales</taxon>
        <taxon>Burkholderiaceae</taxon>
        <taxon>Paraburkholderia</taxon>
    </lineage>
</organism>
<feature type="domain" description="Methyltransferase FkbM" evidence="1">
    <location>
        <begin position="234"/>
        <end position="392"/>
    </location>
</feature>
<dbReference type="PANTHER" id="PTHR34203">
    <property type="entry name" value="METHYLTRANSFERASE, FKBM FAMILY PROTEIN"/>
    <property type="match status" value="1"/>
</dbReference>
<dbReference type="Proteomes" id="UP000592820">
    <property type="component" value="Unassembled WGS sequence"/>
</dbReference>
<evidence type="ECO:0000313" key="3">
    <source>
        <dbReference type="Proteomes" id="UP000592820"/>
    </source>
</evidence>
<dbReference type="NCBIfam" id="TIGR01444">
    <property type="entry name" value="fkbM_fam"/>
    <property type="match status" value="1"/>
</dbReference>
<dbReference type="GO" id="GO:0008168">
    <property type="term" value="F:methyltransferase activity"/>
    <property type="evidence" value="ECO:0007669"/>
    <property type="project" value="UniProtKB-KW"/>
</dbReference>
<dbReference type="InterPro" id="IPR006342">
    <property type="entry name" value="FkbM_mtfrase"/>
</dbReference>
<dbReference type="InterPro" id="IPR052514">
    <property type="entry name" value="SAM-dependent_MTase"/>
</dbReference>
<dbReference type="RefSeq" id="WP_260331963.1">
    <property type="nucleotide sequence ID" value="NZ_JACHDE010000001.1"/>
</dbReference>
<reference evidence="2 3" key="1">
    <citation type="submission" date="2020-08" db="EMBL/GenBank/DDBJ databases">
        <title>Genomic Encyclopedia of Type Strains, Phase IV (KMG-V): Genome sequencing to study the core and pangenomes of soil and plant-associated prokaryotes.</title>
        <authorList>
            <person name="Whitman W."/>
        </authorList>
    </citation>
    <scope>NUCLEOTIDE SEQUENCE [LARGE SCALE GENOMIC DNA]</scope>
    <source>
        <strain evidence="2 3">JPY162</strain>
    </source>
</reference>
<protein>
    <submittedName>
        <fullName evidence="2">FkbM family methyltransferase</fullName>
    </submittedName>
</protein>
<dbReference type="SUPFAM" id="SSF53335">
    <property type="entry name" value="S-adenosyl-L-methionine-dependent methyltransferases"/>
    <property type="match status" value="1"/>
</dbReference>
<comment type="caution">
    <text evidence="2">The sequence shown here is derived from an EMBL/GenBank/DDBJ whole genome shotgun (WGS) entry which is preliminary data.</text>
</comment>
<keyword evidence="2" id="KW-0489">Methyltransferase</keyword>
<evidence type="ECO:0000259" key="1">
    <source>
        <dbReference type="Pfam" id="PF05050"/>
    </source>
</evidence>